<organism evidence="1">
    <name type="scientific">Anguilla anguilla</name>
    <name type="common">European freshwater eel</name>
    <name type="synonym">Muraena anguilla</name>
    <dbReference type="NCBI Taxonomy" id="7936"/>
    <lineage>
        <taxon>Eukaryota</taxon>
        <taxon>Metazoa</taxon>
        <taxon>Chordata</taxon>
        <taxon>Craniata</taxon>
        <taxon>Vertebrata</taxon>
        <taxon>Euteleostomi</taxon>
        <taxon>Actinopterygii</taxon>
        <taxon>Neopterygii</taxon>
        <taxon>Teleostei</taxon>
        <taxon>Anguilliformes</taxon>
        <taxon>Anguillidae</taxon>
        <taxon>Anguilla</taxon>
    </lineage>
</organism>
<protein>
    <submittedName>
        <fullName evidence="1">Uncharacterized protein</fullName>
    </submittedName>
</protein>
<dbReference type="EMBL" id="GBXM01093891">
    <property type="protein sequence ID" value="JAH14686.1"/>
    <property type="molecule type" value="Transcribed_RNA"/>
</dbReference>
<proteinExistence type="predicted"/>
<dbReference type="AlphaFoldDB" id="A0A0E9QCS2"/>
<reference evidence="1" key="2">
    <citation type="journal article" date="2015" name="Fish Shellfish Immunol.">
        <title>Early steps in the European eel (Anguilla anguilla)-Vibrio vulnificus interaction in the gills: Role of the RtxA13 toxin.</title>
        <authorList>
            <person name="Callol A."/>
            <person name="Pajuelo D."/>
            <person name="Ebbesson L."/>
            <person name="Teles M."/>
            <person name="MacKenzie S."/>
            <person name="Amaro C."/>
        </authorList>
    </citation>
    <scope>NUCLEOTIDE SEQUENCE</scope>
</reference>
<name>A0A0E9QCS2_ANGAN</name>
<sequence>MLFQTVDFDKPKVWPIYIFFFPSFSQAHNVFLDFNWHNSGVHMLTNDNNKIQKQPKA</sequence>
<evidence type="ECO:0000313" key="1">
    <source>
        <dbReference type="EMBL" id="JAH14686.1"/>
    </source>
</evidence>
<reference evidence="1" key="1">
    <citation type="submission" date="2014-11" db="EMBL/GenBank/DDBJ databases">
        <authorList>
            <person name="Amaro Gonzalez C."/>
        </authorList>
    </citation>
    <scope>NUCLEOTIDE SEQUENCE</scope>
</reference>
<accession>A0A0E9QCS2</accession>